<dbReference type="RefSeq" id="XP_040959149.1">
    <property type="nucleotide sequence ID" value="XM_041103215.1"/>
</dbReference>
<evidence type="ECO:0000313" key="2">
    <source>
        <dbReference type="Proteomes" id="UP000818029"/>
    </source>
</evidence>
<protein>
    <recommendedName>
        <fullName evidence="1">Reverse transcriptase domain-containing protein</fullName>
    </recommendedName>
</protein>
<dbReference type="InterPro" id="IPR043502">
    <property type="entry name" value="DNA/RNA_pol_sf"/>
</dbReference>
<sequence length="492" mass="56572">MGFAVEWVRLIMNCVSTTSYAVNINGGIGMIFSPTRSLRQGDPLSPFLFLICSEGLSSLMRLASKARMIKGAKASRSGPKITHLLFADDCILFGEDSDRGASILKNILKEYGECSGQCVNFNKSSIFFSMNTFEEKKEEASTNLGVRISTNIERYLGLSNMVGRRKKESFQQLKEKIFTRIEGWSTRWLSQCGKEIFIKSVLQAILTYAMSCFLLPKTLEILKTYLLCSGGRKRITEEYTWKSIWATKGVLAEGLCWRVGKGTNISISRDNWIPVLPRVILPVMNSNLNDSKVAELIDSNSRTWKKELIEHTFPEDVTEMILSISLAEKPHEDFQVWSVEASGEFTVRSSYKLLQNIAYDPRAYALQIDYKDFYRKLWLLDIPSKIKITVWKISWNFLATRANMLLRRLTSTSVCPRCGFGSESMEHLFRECPVTISVWRELSFLRYVQDNQMGFQQWLTWVFSQCSASYRRIFRVAVWAIWGDRNNRLHNK</sequence>
<dbReference type="PROSITE" id="PS50878">
    <property type="entry name" value="RT_POL"/>
    <property type="match status" value="1"/>
</dbReference>
<evidence type="ECO:0000313" key="3">
    <source>
        <dbReference type="RefSeq" id="XP_040959149.1"/>
    </source>
</evidence>
<dbReference type="Pfam" id="PF00078">
    <property type="entry name" value="RVT_1"/>
    <property type="match status" value="1"/>
</dbReference>
<dbReference type="Pfam" id="PF13966">
    <property type="entry name" value="zf-RVT"/>
    <property type="match status" value="1"/>
</dbReference>
<dbReference type="PANTHER" id="PTHR33116">
    <property type="entry name" value="REVERSE TRANSCRIPTASE ZINC-BINDING DOMAIN-CONTAINING PROTEIN-RELATED-RELATED"/>
    <property type="match status" value="1"/>
</dbReference>
<gene>
    <name evidence="3" type="primary">LOC121222443</name>
</gene>
<dbReference type="InterPro" id="IPR000477">
    <property type="entry name" value="RT_dom"/>
</dbReference>
<reference evidence="2" key="1">
    <citation type="journal article" date="2020" name="Nat. Genet.">
        <title>Genomic diversifications of five Gossypium allopolyploid species and their impact on cotton improvement.</title>
        <authorList>
            <person name="Chen Z.J."/>
            <person name="Sreedasyam A."/>
            <person name="Ando A."/>
            <person name="Song Q."/>
            <person name="De Santiago L.M."/>
            <person name="Hulse-Kemp A.M."/>
            <person name="Ding M."/>
            <person name="Ye W."/>
            <person name="Kirkbride R.C."/>
            <person name="Jenkins J."/>
            <person name="Plott C."/>
            <person name="Lovell J."/>
            <person name="Lin Y.M."/>
            <person name="Vaughn R."/>
            <person name="Liu B."/>
            <person name="Simpson S."/>
            <person name="Scheffler B.E."/>
            <person name="Wen L."/>
            <person name="Saski C.A."/>
            <person name="Grover C.E."/>
            <person name="Hu G."/>
            <person name="Conover J.L."/>
            <person name="Carlson J.W."/>
            <person name="Shu S."/>
            <person name="Boston L.B."/>
            <person name="Williams M."/>
            <person name="Peterson D.G."/>
            <person name="McGee K."/>
            <person name="Jones D.C."/>
            <person name="Wendel J.F."/>
            <person name="Stelly D.M."/>
            <person name="Grimwood J."/>
            <person name="Schmutz J."/>
        </authorList>
    </citation>
    <scope>NUCLEOTIDE SEQUENCE [LARGE SCALE GENOMIC DNA]</scope>
    <source>
        <strain evidence="2">cv. TM-1</strain>
    </source>
</reference>
<evidence type="ECO:0000259" key="1">
    <source>
        <dbReference type="PROSITE" id="PS50878"/>
    </source>
</evidence>
<dbReference type="GeneID" id="121222443"/>
<proteinExistence type="predicted"/>
<dbReference type="InterPro" id="IPR026960">
    <property type="entry name" value="RVT-Znf"/>
</dbReference>
<feature type="domain" description="Reverse transcriptase" evidence="1">
    <location>
        <begin position="1"/>
        <end position="148"/>
    </location>
</feature>
<reference evidence="3" key="2">
    <citation type="submission" date="2025-08" db="UniProtKB">
        <authorList>
            <consortium name="RefSeq"/>
        </authorList>
    </citation>
    <scope>IDENTIFICATION</scope>
</reference>
<dbReference type="SUPFAM" id="SSF56672">
    <property type="entry name" value="DNA/RNA polymerases"/>
    <property type="match status" value="1"/>
</dbReference>
<name>A0ABM3AWF3_GOSHI</name>
<dbReference type="Proteomes" id="UP000818029">
    <property type="component" value="Chromosome D10"/>
</dbReference>
<accession>A0ABM3AWF3</accession>
<organism evidence="2 3">
    <name type="scientific">Gossypium hirsutum</name>
    <name type="common">Upland cotton</name>
    <name type="synonym">Gossypium mexicanum</name>
    <dbReference type="NCBI Taxonomy" id="3635"/>
    <lineage>
        <taxon>Eukaryota</taxon>
        <taxon>Viridiplantae</taxon>
        <taxon>Streptophyta</taxon>
        <taxon>Embryophyta</taxon>
        <taxon>Tracheophyta</taxon>
        <taxon>Spermatophyta</taxon>
        <taxon>Magnoliopsida</taxon>
        <taxon>eudicotyledons</taxon>
        <taxon>Gunneridae</taxon>
        <taxon>Pentapetalae</taxon>
        <taxon>rosids</taxon>
        <taxon>malvids</taxon>
        <taxon>Malvales</taxon>
        <taxon>Malvaceae</taxon>
        <taxon>Malvoideae</taxon>
        <taxon>Gossypium</taxon>
    </lineage>
</organism>
<keyword evidence="2" id="KW-1185">Reference proteome</keyword>
<dbReference type="PANTHER" id="PTHR33116:SF86">
    <property type="entry name" value="REVERSE TRANSCRIPTASE DOMAIN-CONTAINING PROTEIN"/>
    <property type="match status" value="1"/>
</dbReference>